<organism evidence="2 3">
    <name type="scientific">Emericellopsis atlantica</name>
    <dbReference type="NCBI Taxonomy" id="2614577"/>
    <lineage>
        <taxon>Eukaryota</taxon>
        <taxon>Fungi</taxon>
        <taxon>Dikarya</taxon>
        <taxon>Ascomycota</taxon>
        <taxon>Pezizomycotina</taxon>
        <taxon>Sordariomycetes</taxon>
        <taxon>Hypocreomycetidae</taxon>
        <taxon>Hypocreales</taxon>
        <taxon>Bionectriaceae</taxon>
        <taxon>Emericellopsis</taxon>
    </lineage>
</organism>
<dbReference type="OrthoDB" id="25408at2759"/>
<dbReference type="SUPFAM" id="SSF54427">
    <property type="entry name" value="NTF2-like"/>
    <property type="match status" value="1"/>
</dbReference>
<proteinExistence type="predicted"/>
<feature type="domain" description="NTF2" evidence="1">
    <location>
        <begin position="16"/>
        <end position="170"/>
    </location>
</feature>
<evidence type="ECO:0000259" key="1">
    <source>
        <dbReference type="PROSITE" id="PS50177"/>
    </source>
</evidence>
<dbReference type="AlphaFoldDB" id="A0A9P8CK73"/>
<dbReference type="Proteomes" id="UP000887229">
    <property type="component" value="Unassembled WGS sequence"/>
</dbReference>
<keyword evidence="3" id="KW-1185">Reference proteome</keyword>
<dbReference type="EMBL" id="MU251280">
    <property type="protein sequence ID" value="KAG9250259.1"/>
    <property type="molecule type" value="Genomic_DNA"/>
</dbReference>
<evidence type="ECO:0000313" key="3">
    <source>
        <dbReference type="Proteomes" id="UP000887229"/>
    </source>
</evidence>
<dbReference type="InterPro" id="IPR018222">
    <property type="entry name" value="Nuclear_transport_factor_2_euk"/>
</dbReference>
<gene>
    <name evidence="2" type="ORF">F5Z01DRAFT_378914</name>
</gene>
<name>A0A9P8CK73_9HYPO</name>
<evidence type="ECO:0000313" key="2">
    <source>
        <dbReference type="EMBL" id="KAG9250259.1"/>
    </source>
</evidence>
<dbReference type="PROSITE" id="PS50177">
    <property type="entry name" value="NTF2_DOMAIN"/>
    <property type="match status" value="1"/>
</dbReference>
<sequence length="171" mass="19402">MAPPDHDTQIKVSSDAAETFVNRYYDAISRRAPILPFYVNSTTRYTKTADISINGAVVPTPADYFNQLAEQSNGHPVTYEVESFDAHVTNPSFTYEMPENLPIKEKAESKGEMMSISVSVMGRVQYGKGREAPKRMFNESFVLWPNWEAMQKNPPKGIKQWLIASQNYRSL</sequence>
<dbReference type="InterPro" id="IPR032710">
    <property type="entry name" value="NTF2-like_dom_sf"/>
</dbReference>
<dbReference type="RefSeq" id="XP_046114183.1">
    <property type="nucleotide sequence ID" value="XM_046259407.1"/>
</dbReference>
<comment type="caution">
    <text evidence="2">The sequence shown here is derived from an EMBL/GenBank/DDBJ whole genome shotgun (WGS) entry which is preliminary data.</text>
</comment>
<accession>A0A9P8CK73</accession>
<protein>
    <recommendedName>
        <fullName evidence="1">NTF2 domain-containing protein</fullName>
    </recommendedName>
</protein>
<dbReference type="Gene3D" id="3.10.450.50">
    <property type="match status" value="1"/>
</dbReference>
<dbReference type="GeneID" id="70290310"/>
<reference evidence="2" key="1">
    <citation type="journal article" date="2021" name="IMA Fungus">
        <title>Genomic characterization of three marine fungi, including Emericellopsis atlantica sp. nov. with signatures of a generalist lifestyle and marine biomass degradation.</title>
        <authorList>
            <person name="Hagestad O.C."/>
            <person name="Hou L."/>
            <person name="Andersen J.H."/>
            <person name="Hansen E.H."/>
            <person name="Altermark B."/>
            <person name="Li C."/>
            <person name="Kuhnert E."/>
            <person name="Cox R.J."/>
            <person name="Crous P.W."/>
            <person name="Spatafora J.W."/>
            <person name="Lail K."/>
            <person name="Amirebrahimi M."/>
            <person name="Lipzen A."/>
            <person name="Pangilinan J."/>
            <person name="Andreopoulos W."/>
            <person name="Hayes R.D."/>
            <person name="Ng V."/>
            <person name="Grigoriev I.V."/>
            <person name="Jackson S.A."/>
            <person name="Sutton T.D.S."/>
            <person name="Dobson A.D.W."/>
            <person name="Rama T."/>
        </authorList>
    </citation>
    <scope>NUCLEOTIDE SEQUENCE</scope>
    <source>
        <strain evidence="2">TS7</strain>
    </source>
</reference>